<gene>
    <name evidence="1" type="primary">BET4</name>
    <name evidence="1" type="ORF">LOY88_004898</name>
</gene>
<dbReference type="EC" id="2.5.1.60" evidence="1"/>
<accession>A0ACB8USC8</accession>
<name>A0ACB8USC8_9EURO</name>
<sequence>MASHGVARHASFKLQTEEARRRELSKIQKYRDLDQSVREKRSEYDYSEALLPKTSELLAENAEYYSIWNYRRLILQAQLENVKMNADSSDAGSQRQEMARELLREELAFLIPLLRQYPKCYWIWNHRLWVLEQTVGQLSRPLARRFWQEELALVGKMLSLDARNFHGWGYRRKIVSVIEVLGEDRGDVEDGVKTHSLAQDELNYTTKMIGANLSNFSAWHNRSKLILRMLDERGASDDERRTAFDDELKLIHRALIDPYDQSLWFYHQNLMCTLDPTTSGGGIAPRMSDETRLEYLNHELDAISELLDEEEDCKWIYQALIECSLVVSRVRGTVSAGMKQDIANWLRNLKRLDPLRKGRWEDFERSLGVC</sequence>
<reference evidence="1" key="1">
    <citation type="journal article" date="2022" name="bioRxiv">
        <title>Population genetic analysis of Ophidiomyces ophidiicola, the causative agent of snake fungal disease, indicates recent introductions to the USA.</title>
        <authorList>
            <person name="Ladner J.T."/>
            <person name="Palmer J.M."/>
            <person name="Ettinger C.L."/>
            <person name="Stajich J.E."/>
            <person name="Farrell T.M."/>
            <person name="Glorioso B.M."/>
            <person name="Lawson B."/>
            <person name="Price S.J."/>
            <person name="Stengle A.G."/>
            <person name="Grear D.A."/>
            <person name="Lorch J.M."/>
        </authorList>
    </citation>
    <scope>NUCLEOTIDE SEQUENCE</scope>
    <source>
        <strain evidence="1">NWHC 24266-5</strain>
    </source>
</reference>
<evidence type="ECO:0000313" key="1">
    <source>
        <dbReference type="EMBL" id="KAI2384005.1"/>
    </source>
</evidence>
<keyword evidence="1" id="KW-0808">Transferase</keyword>
<comment type="caution">
    <text evidence="1">The sequence shown here is derived from an EMBL/GenBank/DDBJ whole genome shotgun (WGS) entry which is preliminary data.</text>
</comment>
<proteinExistence type="predicted"/>
<organism evidence="1">
    <name type="scientific">Ophidiomyces ophidiicola</name>
    <dbReference type="NCBI Taxonomy" id="1387563"/>
    <lineage>
        <taxon>Eukaryota</taxon>
        <taxon>Fungi</taxon>
        <taxon>Dikarya</taxon>
        <taxon>Ascomycota</taxon>
        <taxon>Pezizomycotina</taxon>
        <taxon>Eurotiomycetes</taxon>
        <taxon>Eurotiomycetidae</taxon>
        <taxon>Onygenales</taxon>
        <taxon>Onygenaceae</taxon>
        <taxon>Ophidiomyces</taxon>
    </lineage>
</organism>
<protein>
    <submittedName>
        <fullName evidence="1">Rab geranylgeranyltransferase</fullName>
        <ecNumber evidence="1">2.5.1.60</ecNumber>
    </submittedName>
</protein>
<dbReference type="EMBL" id="JALBCA010000080">
    <property type="protein sequence ID" value="KAI2384005.1"/>
    <property type="molecule type" value="Genomic_DNA"/>
</dbReference>